<keyword evidence="4" id="KW-0547">Nucleotide-binding</keyword>
<name>A0A0A9GVK6_ARUDO</name>
<evidence type="ECO:0000256" key="3">
    <source>
        <dbReference type="ARBA" id="ARBA00022737"/>
    </source>
</evidence>
<feature type="domain" description="Disease resistance N-terminal" evidence="6">
    <location>
        <begin position="2"/>
        <end position="54"/>
    </location>
</feature>
<evidence type="ECO:0000256" key="5">
    <source>
        <dbReference type="ARBA" id="ARBA00022821"/>
    </source>
</evidence>
<sequence length="180" mass="20537">MDQIRHFLNDAEQRRIEESSGNYWLGHLRDVMYDVDDIIDLARYKGNKLLPEHSSSLFCKSNTCNGLSVSSCFSNVRTRHEVATNIRSLNKRIENVAKDRVLLSLFPNTGSTGKGSASTPRKSSNLVEPNLVGMEIIYACRKVVDLMLANKEKKSYKLAIVGTEESVRQHWLRKYTMIKK</sequence>
<evidence type="ECO:0000313" key="7">
    <source>
        <dbReference type="EMBL" id="JAE29050.1"/>
    </source>
</evidence>
<organism evidence="7">
    <name type="scientific">Arundo donax</name>
    <name type="common">Giant reed</name>
    <name type="synonym">Donax arundinaceus</name>
    <dbReference type="NCBI Taxonomy" id="35708"/>
    <lineage>
        <taxon>Eukaryota</taxon>
        <taxon>Viridiplantae</taxon>
        <taxon>Streptophyta</taxon>
        <taxon>Embryophyta</taxon>
        <taxon>Tracheophyta</taxon>
        <taxon>Spermatophyta</taxon>
        <taxon>Magnoliopsida</taxon>
        <taxon>Liliopsida</taxon>
        <taxon>Poales</taxon>
        <taxon>Poaceae</taxon>
        <taxon>PACMAD clade</taxon>
        <taxon>Arundinoideae</taxon>
        <taxon>Arundineae</taxon>
        <taxon>Arundo</taxon>
    </lineage>
</organism>
<dbReference type="AlphaFoldDB" id="A0A0A9GVK6"/>
<proteinExistence type="inferred from homology"/>
<dbReference type="EMBL" id="GBRH01168846">
    <property type="protein sequence ID" value="JAE29050.1"/>
    <property type="molecule type" value="Transcribed_RNA"/>
</dbReference>
<evidence type="ECO:0000256" key="4">
    <source>
        <dbReference type="ARBA" id="ARBA00022741"/>
    </source>
</evidence>
<keyword evidence="5" id="KW-0611">Plant defense</keyword>
<keyword evidence="3" id="KW-0677">Repeat</keyword>
<evidence type="ECO:0000259" key="6">
    <source>
        <dbReference type="Pfam" id="PF18052"/>
    </source>
</evidence>
<evidence type="ECO:0000256" key="1">
    <source>
        <dbReference type="ARBA" id="ARBA00008894"/>
    </source>
</evidence>
<dbReference type="GO" id="GO:0006952">
    <property type="term" value="P:defense response"/>
    <property type="evidence" value="ECO:0007669"/>
    <property type="project" value="UniProtKB-KW"/>
</dbReference>
<dbReference type="Gene3D" id="1.20.5.4130">
    <property type="match status" value="1"/>
</dbReference>
<dbReference type="InterPro" id="IPR041118">
    <property type="entry name" value="Rx_N"/>
</dbReference>
<dbReference type="Pfam" id="PF18052">
    <property type="entry name" value="Rx_N"/>
    <property type="match status" value="1"/>
</dbReference>
<reference evidence="7" key="2">
    <citation type="journal article" date="2015" name="Data Brief">
        <title>Shoot transcriptome of the giant reed, Arundo donax.</title>
        <authorList>
            <person name="Barrero R.A."/>
            <person name="Guerrero F.D."/>
            <person name="Moolhuijzen P."/>
            <person name="Goolsby J.A."/>
            <person name="Tidwell J."/>
            <person name="Bellgard S.E."/>
            <person name="Bellgard M.I."/>
        </authorList>
    </citation>
    <scope>NUCLEOTIDE SEQUENCE</scope>
    <source>
        <tissue evidence="7">Shoot tissue taken approximately 20 cm above the soil surface</tissue>
    </source>
</reference>
<accession>A0A0A9GVK6</accession>
<evidence type="ECO:0000256" key="2">
    <source>
        <dbReference type="ARBA" id="ARBA00022614"/>
    </source>
</evidence>
<keyword evidence="2" id="KW-0433">Leucine-rich repeat</keyword>
<comment type="similarity">
    <text evidence="1">Belongs to the disease resistance NB-LRR family.</text>
</comment>
<reference evidence="7" key="1">
    <citation type="submission" date="2014-09" db="EMBL/GenBank/DDBJ databases">
        <authorList>
            <person name="Magalhaes I.L.F."/>
            <person name="Oliveira U."/>
            <person name="Santos F.R."/>
            <person name="Vidigal T.H.D.A."/>
            <person name="Brescovit A.D."/>
            <person name="Santos A.J."/>
        </authorList>
    </citation>
    <scope>NUCLEOTIDE SEQUENCE</scope>
    <source>
        <tissue evidence="7">Shoot tissue taken approximately 20 cm above the soil surface</tissue>
    </source>
</reference>
<protein>
    <recommendedName>
        <fullName evidence="6">Disease resistance N-terminal domain-containing protein</fullName>
    </recommendedName>
</protein>
<dbReference type="GO" id="GO:0000166">
    <property type="term" value="F:nucleotide binding"/>
    <property type="evidence" value="ECO:0007669"/>
    <property type="project" value="UniProtKB-KW"/>
</dbReference>